<evidence type="ECO:0000256" key="7">
    <source>
        <dbReference type="ARBA" id="ARBA00022832"/>
    </source>
</evidence>
<evidence type="ECO:0000256" key="8">
    <source>
        <dbReference type="ARBA" id="ARBA00022989"/>
    </source>
</evidence>
<comment type="catalytic activity">
    <reaction evidence="13 14">
        <text>a very-long-chain (3R)-3-hydroxyacyl-CoA = a very-long-chain (2E)-enoyl-CoA + H2O</text>
        <dbReference type="Rhea" id="RHEA:45812"/>
        <dbReference type="ChEBI" id="CHEBI:15377"/>
        <dbReference type="ChEBI" id="CHEBI:83728"/>
        <dbReference type="ChEBI" id="CHEBI:85440"/>
        <dbReference type="EC" id="4.2.1.134"/>
    </reaction>
</comment>
<evidence type="ECO:0000256" key="6">
    <source>
        <dbReference type="ARBA" id="ARBA00022692"/>
    </source>
</evidence>
<dbReference type="GO" id="GO:0042761">
    <property type="term" value="P:very long-chain fatty acid biosynthetic process"/>
    <property type="evidence" value="ECO:0007669"/>
    <property type="project" value="TreeGrafter"/>
</dbReference>
<keyword evidence="12 14" id="KW-0456">Lyase</keyword>
<name>A0A7G3B6T1_LUTLO</name>
<evidence type="ECO:0000256" key="9">
    <source>
        <dbReference type="ARBA" id="ARBA00023098"/>
    </source>
</evidence>
<evidence type="ECO:0000256" key="11">
    <source>
        <dbReference type="ARBA" id="ARBA00023160"/>
    </source>
</evidence>
<evidence type="ECO:0000256" key="2">
    <source>
        <dbReference type="ARBA" id="ARBA00005194"/>
    </source>
</evidence>
<feature type="transmembrane region" description="Helical" evidence="14">
    <location>
        <begin position="151"/>
        <end position="175"/>
    </location>
</feature>
<keyword evidence="7 14" id="KW-0276">Fatty acid metabolism</keyword>
<dbReference type="GO" id="GO:0030497">
    <property type="term" value="P:fatty acid elongation"/>
    <property type="evidence" value="ECO:0007669"/>
    <property type="project" value="TreeGrafter"/>
</dbReference>
<dbReference type="EMBL" id="GITU01012052">
    <property type="protein sequence ID" value="MBC1180755.1"/>
    <property type="molecule type" value="Transcribed_RNA"/>
</dbReference>
<dbReference type="GO" id="GO:0005789">
    <property type="term" value="C:endoplasmic reticulum membrane"/>
    <property type="evidence" value="ECO:0007669"/>
    <property type="project" value="UniProtKB-SubCell"/>
</dbReference>
<keyword evidence="10 14" id="KW-0472">Membrane</keyword>
<dbReference type="PANTHER" id="PTHR11035:SF3">
    <property type="entry name" value="VERY-LONG-CHAIN (3R)-3-HYDROXYACYL-COA DEHYDRATASE"/>
    <property type="match status" value="1"/>
</dbReference>
<dbReference type="GO" id="GO:0030148">
    <property type="term" value="P:sphingolipid biosynthetic process"/>
    <property type="evidence" value="ECO:0007669"/>
    <property type="project" value="TreeGrafter"/>
</dbReference>
<organism evidence="15">
    <name type="scientific">Lutzomyia longipalpis</name>
    <name type="common">Sand fly</name>
    <dbReference type="NCBI Taxonomy" id="7200"/>
    <lineage>
        <taxon>Eukaryota</taxon>
        <taxon>Metazoa</taxon>
        <taxon>Ecdysozoa</taxon>
        <taxon>Arthropoda</taxon>
        <taxon>Hexapoda</taxon>
        <taxon>Insecta</taxon>
        <taxon>Pterygota</taxon>
        <taxon>Neoptera</taxon>
        <taxon>Endopterygota</taxon>
        <taxon>Diptera</taxon>
        <taxon>Nematocera</taxon>
        <taxon>Psychodoidea</taxon>
        <taxon>Psychodidae</taxon>
        <taxon>Lutzomyia</taxon>
        <taxon>Lutzomyia</taxon>
    </lineage>
</organism>
<dbReference type="CTD" id="9200"/>
<feature type="transmembrane region" description="Helical" evidence="14">
    <location>
        <begin position="21"/>
        <end position="41"/>
    </location>
</feature>
<dbReference type="KEGG" id="lll:129797721"/>
<dbReference type="UniPathway" id="UPA00094"/>
<comment type="function">
    <text evidence="14">Catalyzes the third of the four reactions of the long-chain fatty acids elongation cycle. This endoplasmic reticulum-bound enzymatic process, allows the addition of two carbons to the chain of long- and very long-chain fatty acids/VLCFAs per cycle. This enzyme catalyzes the dehydration of the 3-hydroxyacyl-CoA intermediate into trans-2,3-enoyl-CoA, within each cycle of fatty acid elongation. Thereby, it participates to the production of VLCFAs of different chain lengths that are involved in multiple biological processes as precursors of membrane lipids and lipid mediators.</text>
</comment>
<comment type="similarity">
    <text evidence="3 14">Belongs to the very long-chain fatty acids dehydratase HACD family.</text>
</comment>
<dbReference type="VEuPathDB" id="VectorBase:LLONM1_000645"/>
<dbReference type="Pfam" id="PF04387">
    <property type="entry name" value="PTPLA"/>
    <property type="match status" value="1"/>
</dbReference>
<keyword evidence="14" id="KW-0256">Endoplasmic reticulum</keyword>
<dbReference type="OrthoDB" id="46988at2759"/>
<proteinExistence type="inferred from homology"/>
<evidence type="ECO:0000256" key="4">
    <source>
        <dbReference type="ARBA" id="ARBA00013122"/>
    </source>
</evidence>
<evidence type="ECO:0000256" key="1">
    <source>
        <dbReference type="ARBA" id="ARBA00004141"/>
    </source>
</evidence>
<dbReference type="RefSeq" id="XP_055696523.1">
    <property type="nucleotide sequence ID" value="XM_055840548.1"/>
</dbReference>
<keyword evidence="9 14" id="KW-0443">Lipid metabolism</keyword>
<sequence>MSSKTSKGATEGKKSKEISSLAKLYLILYNAGQVLGWSWMLYQLLAYYTVDRDSGKTLWEYISLTVIIFQNAAVLEILHAAIGIVPSNVIITTFQVLSRVMVVCGVVMATPTGKVSPGLPLALLAWSVTEIIRYGYYALNLVNTVPRLVTWLRYTTFIALYPIGVTGELLCFYWAQDYARSHGVWSVEMPNRWNGTFSYYYFLWFVMLLYIPLFPQMYLHMFAQRKKILGGGAAAKSKKH</sequence>
<protein>
    <recommendedName>
        <fullName evidence="4 14">Very-long-chain (3R)-3-hydroxyacyl-CoA dehydratase</fullName>
        <ecNumber evidence="4 14">4.2.1.134</ecNumber>
    </recommendedName>
</protein>
<keyword evidence="5 14" id="KW-0444">Lipid biosynthesis</keyword>
<evidence type="ECO:0000256" key="10">
    <source>
        <dbReference type="ARBA" id="ARBA00023136"/>
    </source>
</evidence>
<dbReference type="InterPro" id="IPR007482">
    <property type="entry name" value="Tyr_Pase-like_PTPLA"/>
</dbReference>
<evidence type="ECO:0000256" key="13">
    <source>
        <dbReference type="ARBA" id="ARBA00036671"/>
    </source>
</evidence>
<keyword evidence="11 14" id="KW-0275">Fatty acid biosynthesis</keyword>
<dbReference type="GeneID" id="129797721"/>
<comment type="pathway">
    <text evidence="2 14">Lipid metabolism; fatty acid biosynthesis.</text>
</comment>
<evidence type="ECO:0000256" key="12">
    <source>
        <dbReference type="ARBA" id="ARBA00023239"/>
    </source>
</evidence>
<evidence type="ECO:0000313" key="15">
    <source>
        <dbReference type="EMBL" id="MBC1180755.1"/>
    </source>
</evidence>
<dbReference type="EC" id="4.2.1.134" evidence="4 14"/>
<feature type="transmembrane region" description="Helical" evidence="14">
    <location>
        <begin position="121"/>
        <end position="139"/>
    </location>
</feature>
<dbReference type="GO" id="GO:0102158">
    <property type="term" value="F:very-long-chain (3R)-3-hydroxyacyl-CoA dehydratase activity"/>
    <property type="evidence" value="ECO:0007669"/>
    <property type="project" value="UniProtKB-EC"/>
</dbReference>
<dbReference type="AlphaFoldDB" id="A0A7G3B6T1"/>
<accession>A0A7G3B6T1</accession>
<comment type="subcellular location">
    <subcellularLocation>
        <location evidence="14">Endoplasmic reticulum membrane</location>
        <topology evidence="14">Multi-pass membrane protein</topology>
    </subcellularLocation>
    <subcellularLocation>
        <location evidence="1">Membrane</location>
        <topology evidence="1">Multi-pass membrane protein</topology>
    </subcellularLocation>
</comment>
<dbReference type="PANTHER" id="PTHR11035">
    <property type="entry name" value="VERY-LONG-CHAIN (3R)-3-HYDROXYACYL-COA DEHYDRATASE"/>
    <property type="match status" value="1"/>
</dbReference>
<keyword evidence="6 14" id="KW-0812">Transmembrane</keyword>
<keyword evidence="8 14" id="KW-1133">Transmembrane helix</keyword>
<evidence type="ECO:0000256" key="5">
    <source>
        <dbReference type="ARBA" id="ARBA00022516"/>
    </source>
</evidence>
<evidence type="ECO:0000256" key="3">
    <source>
        <dbReference type="ARBA" id="ARBA00007811"/>
    </source>
</evidence>
<feature type="transmembrane region" description="Helical" evidence="14">
    <location>
        <begin position="61"/>
        <end position="82"/>
    </location>
</feature>
<evidence type="ECO:0000256" key="14">
    <source>
        <dbReference type="RuleBase" id="RU363109"/>
    </source>
</evidence>
<feature type="transmembrane region" description="Helical" evidence="14">
    <location>
        <begin position="199"/>
        <end position="219"/>
    </location>
</feature>
<feature type="transmembrane region" description="Helical" evidence="14">
    <location>
        <begin position="89"/>
        <end position="109"/>
    </location>
</feature>
<reference evidence="15" key="1">
    <citation type="journal article" date="2020" name="BMC">
        <title>Leishmania infection induces a limited differential gene expression in the sand fly midgut.</title>
        <authorList>
            <person name="Coutinho-Abreu I.V."/>
            <person name="Serafim T.D."/>
            <person name="Meneses C."/>
            <person name="Kamhawi S."/>
            <person name="Oliveira F."/>
            <person name="Valenzuela J.G."/>
        </authorList>
    </citation>
    <scope>NUCLEOTIDE SEQUENCE</scope>
    <source>
        <strain evidence="15">Jacobina</strain>
        <tissue evidence="15">Midgut</tissue>
    </source>
</reference>